<dbReference type="EMBL" id="VIKT02000004">
    <property type="protein sequence ID" value="NHF62231.1"/>
    <property type="molecule type" value="Genomic_DNA"/>
</dbReference>
<keyword evidence="1" id="KW-1133">Transmembrane helix</keyword>
<dbReference type="AlphaFoldDB" id="A0A9E5JNP6"/>
<keyword evidence="1" id="KW-0812">Transmembrane</keyword>
<keyword evidence="3" id="KW-1185">Reference proteome</keyword>
<dbReference type="RefSeq" id="WP_152582973.1">
    <property type="nucleotide sequence ID" value="NZ_VIKT02000004.1"/>
</dbReference>
<dbReference type="Proteomes" id="UP000818266">
    <property type="component" value="Unassembled WGS sequence"/>
</dbReference>
<gene>
    <name evidence="2" type="ORF">FK219_003075</name>
</gene>
<feature type="transmembrane region" description="Helical" evidence="1">
    <location>
        <begin position="371"/>
        <end position="390"/>
    </location>
</feature>
<keyword evidence="1" id="KW-0472">Membrane</keyword>
<evidence type="ECO:0008006" key="4">
    <source>
        <dbReference type="Google" id="ProtNLM"/>
    </source>
</evidence>
<reference evidence="2 3" key="2">
    <citation type="submission" date="2020-03" db="EMBL/GenBank/DDBJ databases">
        <title>Chryseoglobus sp. isolated from a deep-sea seamount.</title>
        <authorList>
            <person name="Zhang D.-C."/>
        </authorList>
    </citation>
    <scope>NUCLEOTIDE SEQUENCE [LARGE SCALE GENOMIC DNA]</scope>
    <source>
        <strain evidence="2 3">KN1116</strain>
    </source>
</reference>
<feature type="transmembrane region" description="Helical" evidence="1">
    <location>
        <begin position="314"/>
        <end position="336"/>
    </location>
</feature>
<comment type="caution">
    <text evidence="2">The sequence shown here is derived from an EMBL/GenBank/DDBJ whole genome shotgun (WGS) entry which is preliminary data.</text>
</comment>
<sequence>MAGSVKDLLVKILVDDSDIEKFERAGDKALTFGNLLDKAALVSAAALAGLGAGALYAGQKASEAEQAAGAVESVFADKAASITALAEAASDAVGLSQTDYSNLASVLGAQLTNMGVANDALVPQTETLITLGADMAATFGGSTSDAVAALSSLLRGERDPIEQYGVSIKQADINAKLAAMGLTGLEGEAAKAAETQAVLALLTDQTASAQGQFARESDSAAGAQQRANAAMENASAEIGTVLLPIMAEGATALQGFAGWAKENAGLVQGLAAGIGILAGGVLVIAGAMKVWAAIQAVQTAMQWANNAAWLASPVTWIILAIIVGIGLLVAAGIWLYENWDEVTQWIGEAWQNVSDWFMAVGDGIATWWNDLWAGITGWVIDTFGPMILWVRERFELMQLGLKIVGDGIAKWWHGLWAGIGDFFSGIWNGLQDIVRGAWNGIVGWIEDGVNSAIRLINGIIRGINNVGGAIGIQLNLIPNVSIPRLATGGITMGPQLAMVGDNPGGREAILPLDSPAARDLLGGNDGPMDLSDSSIDKLARALASIMRNESRKGGEV</sequence>
<feature type="transmembrane region" description="Helical" evidence="1">
    <location>
        <begin position="270"/>
        <end position="294"/>
    </location>
</feature>
<reference evidence="2 3" key="1">
    <citation type="submission" date="2019-06" db="EMBL/GenBank/DDBJ databases">
        <authorList>
            <person name="De-Chao Zhang Q."/>
        </authorList>
    </citation>
    <scope>NUCLEOTIDE SEQUENCE [LARGE SCALE GENOMIC DNA]</scope>
    <source>
        <strain evidence="2 3">KN1116</strain>
    </source>
</reference>
<protein>
    <recommendedName>
        <fullName evidence="4">Tape measure protein</fullName>
    </recommendedName>
</protein>
<evidence type="ECO:0000256" key="1">
    <source>
        <dbReference type="SAM" id="Phobius"/>
    </source>
</evidence>
<name>A0A9E5JNP6_9MICO</name>
<evidence type="ECO:0000313" key="2">
    <source>
        <dbReference type="EMBL" id="NHF62231.1"/>
    </source>
</evidence>
<organism evidence="2 3">
    <name type="scientific">Microcella pacifica</name>
    <dbReference type="NCBI Taxonomy" id="2591847"/>
    <lineage>
        <taxon>Bacteria</taxon>
        <taxon>Bacillati</taxon>
        <taxon>Actinomycetota</taxon>
        <taxon>Actinomycetes</taxon>
        <taxon>Micrococcales</taxon>
        <taxon>Microbacteriaceae</taxon>
        <taxon>Microcella</taxon>
    </lineage>
</organism>
<evidence type="ECO:0000313" key="3">
    <source>
        <dbReference type="Proteomes" id="UP000818266"/>
    </source>
</evidence>
<proteinExistence type="predicted"/>
<dbReference type="OrthoDB" id="177147at2"/>
<accession>A0A9E5JNP6</accession>